<dbReference type="EMBL" id="JABXBU010002228">
    <property type="protein sequence ID" value="KAF8770685.1"/>
    <property type="molecule type" value="Genomic_DNA"/>
</dbReference>
<reference evidence="1" key="2">
    <citation type="submission" date="2020-06" db="EMBL/GenBank/DDBJ databases">
        <authorList>
            <person name="Sheffer M."/>
        </authorList>
    </citation>
    <scope>NUCLEOTIDE SEQUENCE</scope>
</reference>
<protein>
    <submittedName>
        <fullName evidence="1">RNA pseudouridylate synthase like protein</fullName>
    </submittedName>
</protein>
<name>A0A8T0EFD9_ARGBR</name>
<proteinExistence type="predicted"/>
<keyword evidence="2" id="KW-1185">Reference proteome</keyword>
<dbReference type="Proteomes" id="UP000807504">
    <property type="component" value="Unassembled WGS sequence"/>
</dbReference>
<evidence type="ECO:0000313" key="1">
    <source>
        <dbReference type="EMBL" id="KAF8770685.1"/>
    </source>
</evidence>
<sequence length="98" mass="11697">MSTEGRSDKSAADTLMKKVLSKRKGDFADKNPKRIRSKEVQRGLEDSTLIETEYYFENYLRKVYPYYFTYTTFCKGRWVGRQLIDVFCEEFRAHSKEN</sequence>
<comment type="caution">
    <text evidence="1">The sequence shown here is derived from an EMBL/GenBank/DDBJ whole genome shotgun (WGS) entry which is preliminary data.</text>
</comment>
<reference evidence="1" key="1">
    <citation type="journal article" date="2020" name="bioRxiv">
        <title>Chromosome-level reference genome of the European wasp spider Argiope bruennichi: a resource for studies on range expansion and evolutionary adaptation.</title>
        <authorList>
            <person name="Sheffer M.M."/>
            <person name="Hoppe A."/>
            <person name="Krehenwinkel H."/>
            <person name="Uhl G."/>
            <person name="Kuss A.W."/>
            <person name="Jensen L."/>
            <person name="Jensen C."/>
            <person name="Gillespie R.G."/>
            <person name="Hoff K.J."/>
            <person name="Prost S."/>
        </authorList>
    </citation>
    <scope>NUCLEOTIDE SEQUENCE</scope>
</reference>
<evidence type="ECO:0000313" key="2">
    <source>
        <dbReference type="Proteomes" id="UP000807504"/>
    </source>
</evidence>
<dbReference type="AlphaFoldDB" id="A0A8T0EFD9"/>
<organism evidence="1 2">
    <name type="scientific">Argiope bruennichi</name>
    <name type="common">Wasp spider</name>
    <name type="synonym">Aranea bruennichi</name>
    <dbReference type="NCBI Taxonomy" id="94029"/>
    <lineage>
        <taxon>Eukaryota</taxon>
        <taxon>Metazoa</taxon>
        <taxon>Ecdysozoa</taxon>
        <taxon>Arthropoda</taxon>
        <taxon>Chelicerata</taxon>
        <taxon>Arachnida</taxon>
        <taxon>Araneae</taxon>
        <taxon>Araneomorphae</taxon>
        <taxon>Entelegynae</taxon>
        <taxon>Araneoidea</taxon>
        <taxon>Araneidae</taxon>
        <taxon>Argiope</taxon>
    </lineage>
</organism>
<accession>A0A8T0EFD9</accession>
<gene>
    <name evidence="1" type="ORF">HNY73_018185</name>
</gene>